<evidence type="ECO:0000256" key="3">
    <source>
        <dbReference type="ARBA" id="ARBA00022475"/>
    </source>
</evidence>
<dbReference type="Gene3D" id="2.40.50.910">
    <property type="entry name" value="Type VII secretion system EccB, repeat 3 domain"/>
    <property type="match status" value="1"/>
</dbReference>
<evidence type="ECO:0000256" key="11">
    <source>
        <dbReference type="SAM" id="Phobius"/>
    </source>
</evidence>
<keyword evidence="4 11" id="KW-0812">Transmembrane</keyword>
<evidence type="ECO:0000256" key="4">
    <source>
        <dbReference type="ARBA" id="ARBA00022692"/>
    </source>
</evidence>
<evidence type="ECO:0000256" key="10">
    <source>
        <dbReference type="SAM" id="MobiDB-lite"/>
    </source>
</evidence>
<organism evidence="12 13">
    <name type="scientific">Nocardia cerradoensis</name>
    <dbReference type="NCBI Taxonomy" id="85688"/>
    <lineage>
        <taxon>Bacteria</taxon>
        <taxon>Bacillati</taxon>
        <taxon>Actinomycetota</taxon>
        <taxon>Actinomycetes</taxon>
        <taxon>Mycobacteriales</taxon>
        <taxon>Nocardiaceae</taxon>
        <taxon>Nocardia</taxon>
    </lineage>
</organism>
<comment type="similarity">
    <text evidence="2">Belongs to the EccB family.</text>
</comment>
<name>A0A231H9B7_9NOCA</name>
<dbReference type="RefSeq" id="WP_039776565.1">
    <property type="nucleotide sequence ID" value="NZ_JAAXOR010000007.1"/>
</dbReference>
<sequence length="502" mass="53129">MPSKPTTRWQVSGYRFLVRRMEHALVRRDVRMLHDPMRSQSRAYAAGLVLGVVALAGCGVLALLRPQGSIGDNKILLGKDSGAVYAVIDGVVHPSLNLASARLAVGEPAKAVSIKESELAKKPRGALIGIPGAPSSLNFDSSGKGRAWSICDELKNDGSRDLTTTVLAGDPSLGSKAGKLDSGKALLVQGRDAAYLIYDNQRARVDMNDPKVTEALRIRGMTPRPISAGLLNAVPEVLPITPPKIVDPGGTPAYSLNNHRIGDVVHVDTKDQYYVVLHDGLQPISPLTADIIRNSNPTASENPEISQYDSTQAPPSNALPVQQYPTTAPAIVDAKDQPIECMSWKPLSGAADKADGSKRAELAVLTGHSLPIPDSAQTTPLAQADGSGPNVDAFYSTPGSGFFVQTTGIEADSQRRDSMFFIADTGVRYGIKDAAAQKALGMDADKAKPELAPYQIVGLLAAGPTLGRQEAMVAHDGVAPDPNPAKQLVRSKQDQSAQQPQN</sequence>
<dbReference type="GO" id="GO:0005524">
    <property type="term" value="F:ATP binding"/>
    <property type="evidence" value="ECO:0007669"/>
    <property type="project" value="UniProtKB-KW"/>
</dbReference>
<dbReference type="EMBL" id="NGAF01000004">
    <property type="protein sequence ID" value="OXR45439.1"/>
    <property type="molecule type" value="Genomic_DNA"/>
</dbReference>
<dbReference type="InterPro" id="IPR044857">
    <property type="entry name" value="T7SS_EccB_R1"/>
</dbReference>
<evidence type="ECO:0000256" key="8">
    <source>
        <dbReference type="ARBA" id="ARBA00022989"/>
    </source>
</evidence>
<dbReference type="PANTHER" id="PTHR40765:SF2">
    <property type="entry name" value="ESX-2 SECRETION SYSTEM ATPASE ECCB2"/>
    <property type="match status" value="1"/>
</dbReference>
<evidence type="ECO:0000313" key="12">
    <source>
        <dbReference type="EMBL" id="OXR45439.1"/>
    </source>
</evidence>
<dbReference type="GO" id="GO:0005576">
    <property type="term" value="C:extracellular region"/>
    <property type="evidence" value="ECO:0007669"/>
    <property type="project" value="TreeGrafter"/>
</dbReference>
<evidence type="ECO:0000256" key="6">
    <source>
        <dbReference type="ARBA" id="ARBA00022801"/>
    </source>
</evidence>
<proteinExistence type="inferred from homology"/>
<keyword evidence="7" id="KW-0067">ATP-binding</keyword>
<keyword evidence="3" id="KW-1003">Cell membrane</keyword>
<keyword evidence="5" id="KW-0547">Nucleotide-binding</keyword>
<dbReference type="InterPro" id="IPR007795">
    <property type="entry name" value="T7SS_EccB"/>
</dbReference>
<dbReference type="AlphaFoldDB" id="A0A231H9B7"/>
<accession>A0A231H9B7</accession>
<evidence type="ECO:0000256" key="5">
    <source>
        <dbReference type="ARBA" id="ARBA00022741"/>
    </source>
</evidence>
<dbReference type="Gene3D" id="3.30.2390.20">
    <property type="entry name" value="Type VII secretion system EccB, repeat 1 domain"/>
    <property type="match status" value="1"/>
</dbReference>
<evidence type="ECO:0000256" key="7">
    <source>
        <dbReference type="ARBA" id="ARBA00022840"/>
    </source>
</evidence>
<feature type="region of interest" description="Disordered" evidence="10">
    <location>
        <begin position="293"/>
        <end position="315"/>
    </location>
</feature>
<protein>
    <submittedName>
        <fullName evidence="12">ESX-3 secretion system protein EccB3</fullName>
    </submittedName>
</protein>
<feature type="region of interest" description="Disordered" evidence="10">
    <location>
        <begin position="471"/>
        <end position="502"/>
    </location>
</feature>
<dbReference type="Pfam" id="PF05108">
    <property type="entry name" value="T7SS_ESX1_EccB"/>
    <property type="match status" value="1"/>
</dbReference>
<dbReference type="GO" id="GO:0016787">
    <property type="term" value="F:hydrolase activity"/>
    <property type="evidence" value="ECO:0007669"/>
    <property type="project" value="UniProtKB-KW"/>
</dbReference>
<keyword evidence="9 11" id="KW-0472">Membrane</keyword>
<dbReference type="NCBIfam" id="TIGR03919">
    <property type="entry name" value="T7SS_EccB"/>
    <property type="match status" value="1"/>
</dbReference>
<comment type="caution">
    <text evidence="12">The sequence shown here is derived from an EMBL/GenBank/DDBJ whole genome shotgun (WGS) entry which is preliminary data.</text>
</comment>
<evidence type="ECO:0000256" key="2">
    <source>
        <dbReference type="ARBA" id="ARBA00008149"/>
    </source>
</evidence>
<dbReference type="Proteomes" id="UP000215506">
    <property type="component" value="Unassembled WGS sequence"/>
</dbReference>
<evidence type="ECO:0000313" key="13">
    <source>
        <dbReference type="Proteomes" id="UP000215506"/>
    </source>
</evidence>
<evidence type="ECO:0000256" key="9">
    <source>
        <dbReference type="ARBA" id="ARBA00023136"/>
    </source>
</evidence>
<comment type="subcellular location">
    <subcellularLocation>
        <location evidence="1">Cell membrane</location>
        <topology evidence="1">Single-pass membrane protein</topology>
    </subcellularLocation>
</comment>
<keyword evidence="13" id="KW-1185">Reference proteome</keyword>
<feature type="transmembrane region" description="Helical" evidence="11">
    <location>
        <begin position="43"/>
        <end position="64"/>
    </location>
</feature>
<dbReference type="PANTHER" id="PTHR40765">
    <property type="entry name" value="ESX-2 SECRETION SYSTEM ATPASE ECCB2"/>
    <property type="match status" value="1"/>
</dbReference>
<reference evidence="12 13" key="1">
    <citation type="submission" date="2017-07" db="EMBL/GenBank/DDBJ databases">
        <title>First draft Genome Sequence of Nocardia cerradoensis isolated from human infection.</title>
        <authorList>
            <person name="Carrasco G."/>
        </authorList>
    </citation>
    <scope>NUCLEOTIDE SEQUENCE [LARGE SCALE GENOMIC DNA]</scope>
    <source>
        <strain evidence="12 13">CNM20130759</strain>
    </source>
</reference>
<gene>
    <name evidence="12" type="primary">eccB3_1</name>
    <name evidence="12" type="ORF">B7C42_02564</name>
</gene>
<keyword evidence="6" id="KW-0378">Hydrolase</keyword>
<keyword evidence="8 11" id="KW-1133">Transmembrane helix</keyword>
<dbReference type="InterPro" id="IPR042485">
    <property type="entry name" value="T7SS_EccB_R3"/>
</dbReference>
<evidence type="ECO:0000256" key="1">
    <source>
        <dbReference type="ARBA" id="ARBA00004162"/>
    </source>
</evidence>
<dbReference type="GO" id="GO:0005886">
    <property type="term" value="C:plasma membrane"/>
    <property type="evidence" value="ECO:0007669"/>
    <property type="project" value="UniProtKB-SubCell"/>
</dbReference>